<evidence type="ECO:0000313" key="3">
    <source>
        <dbReference type="Proteomes" id="UP000494172"/>
    </source>
</evidence>
<feature type="chain" id="PRO_5040387486" description="SH3 domain-containing protein" evidence="1">
    <location>
        <begin position="26"/>
        <end position="241"/>
    </location>
</feature>
<comment type="caution">
    <text evidence="2">The sequence shown here is derived from an EMBL/GenBank/DDBJ whole genome shotgun (WGS) entry which is preliminary data.</text>
</comment>
<evidence type="ECO:0008006" key="4">
    <source>
        <dbReference type="Google" id="ProtNLM"/>
    </source>
</evidence>
<organism evidence="2 3">
    <name type="scientific">Burkholderia arboris</name>
    <dbReference type="NCBI Taxonomy" id="488730"/>
    <lineage>
        <taxon>Bacteria</taxon>
        <taxon>Pseudomonadati</taxon>
        <taxon>Pseudomonadota</taxon>
        <taxon>Betaproteobacteria</taxon>
        <taxon>Burkholderiales</taxon>
        <taxon>Burkholderiaceae</taxon>
        <taxon>Burkholderia</taxon>
        <taxon>Burkholderia cepacia complex</taxon>
    </lineage>
</organism>
<proteinExistence type="predicted"/>
<accession>A0A9Q9USS5</accession>
<evidence type="ECO:0000313" key="2">
    <source>
        <dbReference type="EMBL" id="VWC04265.1"/>
    </source>
</evidence>
<dbReference type="AlphaFoldDB" id="A0A9Q9USS5"/>
<dbReference type="RefSeq" id="WP_174993633.1">
    <property type="nucleotide sequence ID" value="NZ_CABVPX010000023.1"/>
</dbReference>
<gene>
    <name evidence="2" type="ORF">BAR24066_04987</name>
</gene>
<name>A0A9Q9USS5_9BURK</name>
<sequence>MNLSKLFRILVTLGTLAFAPEIAFSGTLTIYSDPDFVTYKSGDDIYGYYNAYQDQFSCSFMFFANSRIVKNHDYDGVTALKSKTFYISAYKRPGDGTFSYKNRNPDASIDGVLYIGDGAVGLTTNSPQGGCLSVAGIFTAKPGTRGAEQFEPTTELEAIGIAVISRKTFLHKAPGSGKEVKYLVPGDWVAVISRKGKYSFVRYINPNMMIESTDPKKITTGWVRDLDISNPFPSSLKAELQ</sequence>
<protein>
    <recommendedName>
        <fullName evidence="4">SH3 domain-containing protein</fullName>
    </recommendedName>
</protein>
<reference evidence="2 3" key="1">
    <citation type="submission" date="2019-09" db="EMBL/GenBank/DDBJ databases">
        <authorList>
            <person name="Depoorter E."/>
        </authorList>
    </citation>
    <scope>NUCLEOTIDE SEQUENCE [LARGE SCALE GENOMIC DNA]</scope>
    <source>
        <strain evidence="2">LMG 24066</strain>
    </source>
</reference>
<dbReference type="Proteomes" id="UP000494172">
    <property type="component" value="Unassembled WGS sequence"/>
</dbReference>
<keyword evidence="1" id="KW-0732">Signal</keyword>
<evidence type="ECO:0000256" key="1">
    <source>
        <dbReference type="SAM" id="SignalP"/>
    </source>
</evidence>
<feature type="signal peptide" evidence="1">
    <location>
        <begin position="1"/>
        <end position="25"/>
    </location>
</feature>
<dbReference type="EMBL" id="CABVPX010000023">
    <property type="protein sequence ID" value="VWC04265.1"/>
    <property type="molecule type" value="Genomic_DNA"/>
</dbReference>